<reference evidence="4 5" key="1">
    <citation type="journal article" date="2018" name="Environ. Microbiol.">
        <title>Novel energy conservation strategies and behaviour of Pelotomaculum schinkii driving syntrophic propionate catabolism.</title>
        <authorList>
            <person name="Hidalgo-Ahumada C.A.P."/>
            <person name="Nobu M.K."/>
            <person name="Narihiro T."/>
            <person name="Tamaki H."/>
            <person name="Liu W.T."/>
            <person name="Kamagata Y."/>
            <person name="Stams A.J.M."/>
            <person name="Imachi H."/>
            <person name="Sousa D.Z."/>
        </authorList>
    </citation>
    <scope>NUCLEOTIDE SEQUENCE [LARGE SCALE GENOMIC DNA]</scope>
    <source>
        <strain evidence="4 5">MGP</strain>
    </source>
</reference>
<dbReference type="PANTHER" id="PTHR33712:SF7">
    <property type="entry name" value="LIGHT-INDEPENDENT PROTOCHLOROPHYLLIDE REDUCTASE SUBUNIT B"/>
    <property type="match status" value="1"/>
</dbReference>
<evidence type="ECO:0000313" key="5">
    <source>
        <dbReference type="Proteomes" id="UP000297597"/>
    </source>
</evidence>
<name>A0A4Y7RNW5_9FIRM</name>
<dbReference type="EMBL" id="QFFZ01000025">
    <property type="protein sequence ID" value="TEB10531.1"/>
    <property type="molecule type" value="Genomic_DNA"/>
</dbReference>
<keyword evidence="1 2" id="KW-0535">Nitrogen fixation</keyword>
<evidence type="ECO:0000259" key="3">
    <source>
        <dbReference type="Pfam" id="PF00148"/>
    </source>
</evidence>
<evidence type="ECO:0000313" key="4">
    <source>
        <dbReference type="EMBL" id="TEB10531.1"/>
    </source>
</evidence>
<dbReference type="SUPFAM" id="SSF53807">
    <property type="entry name" value="Helical backbone' metal receptor"/>
    <property type="match status" value="1"/>
</dbReference>
<protein>
    <submittedName>
        <fullName evidence="4">Nitrogenase molybdenum-iron protein beta chain</fullName>
        <ecNumber evidence="4">1.18.6.1</ecNumber>
    </submittedName>
</protein>
<dbReference type="PROSITE" id="PS00699">
    <property type="entry name" value="NITROGENASE_1_1"/>
    <property type="match status" value="1"/>
</dbReference>
<dbReference type="AlphaFoldDB" id="A0A4Y7RNW5"/>
<dbReference type="Pfam" id="PF00148">
    <property type="entry name" value="Oxidored_nitro"/>
    <property type="match status" value="1"/>
</dbReference>
<comment type="caution">
    <text evidence="4">The sequence shown here is derived from an EMBL/GenBank/DDBJ whole genome shotgun (WGS) entry which is preliminary data.</text>
</comment>
<evidence type="ECO:0000256" key="1">
    <source>
        <dbReference type="ARBA" id="ARBA00023231"/>
    </source>
</evidence>
<dbReference type="EC" id="1.18.6.1" evidence="4"/>
<dbReference type="GO" id="GO:0016163">
    <property type="term" value="F:nitrogenase activity"/>
    <property type="evidence" value="ECO:0007669"/>
    <property type="project" value="UniProtKB-EC"/>
</dbReference>
<proteinExistence type="inferred from homology"/>
<dbReference type="Gene3D" id="3.40.50.1980">
    <property type="entry name" value="Nitrogenase molybdenum iron protein domain"/>
    <property type="match status" value="1"/>
</dbReference>
<sequence length="88" mass="10024">MLKYTPKEIVERKALVINPAKTCQPIGAILASKGIRNCMPLTHGSQGCSSYLRMTLARHYREPSYRRHYLIFRGHGGFRRPEQLAGSH</sequence>
<keyword evidence="5" id="KW-1185">Reference proteome</keyword>
<comment type="similarity">
    <text evidence="2">Belongs to the NifD/NifK/NifE/NifN family.</text>
</comment>
<dbReference type="Proteomes" id="UP000297597">
    <property type="component" value="Unassembled WGS sequence"/>
</dbReference>
<gene>
    <name evidence="4" type="primary">nifK_1</name>
    <name evidence="4" type="ORF">Pmgp_02330</name>
</gene>
<keyword evidence="4" id="KW-0560">Oxidoreductase</keyword>
<dbReference type="InterPro" id="IPR000318">
    <property type="entry name" value="Nase_comp1_CS"/>
</dbReference>
<feature type="domain" description="Nitrogenase/oxidoreductase component 1" evidence="3">
    <location>
        <begin position="23"/>
        <end position="64"/>
    </location>
</feature>
<dbReference type="InterPro" id="IPR000510">
    <property type="entry name" value="Nase/OxRdtase_comp1"/>
</dbReference>
<organism evidence="4 5">
    <name type="scientific">Pelotomaculum propionicicum</name>
    <dbReference type="NCBI Taxonomy" id="258475"/>
    <lineage>
        <taxon>Bacteria</taxon>
        <taxon>Bacillati</taxon>
        <taxon>Bacillota</taxon>
        <taxon>Clostridia</taxon>
        <taxon>Eubacteriales</taxon>
        <taxon>Desulfotomaculaceae</taxon>
        <taxon>Pelotomaculum</taxon>
    </lineage>
</organism>
<dbReference type="PANTHER" id="PTHR33712">
    <property type="entry name" value="LIGHT-INDEPENDENT PROTOCHLOROPHYLLIDE REDUCTASE SUBUNIT B"/>
    <property type="match status" value="1"/>
</dbReference>
<evidence type="ECO:0000256" key="2">
    <source>
        <dbReference type="RuleBase" id="RU004021"/>
    </source>
</evidence>
<accession>A0A4Y7RNW5</accession>
<dbReference type="InterPro" id="IPR050152">
    <property type="entry name" value="ChlB/BchB/BchZ"/>
</dbReference>